<evidence type="ECO:0000259" key="6">
    <source>
        <dbReference type="PROSITE" id="PS50043"/>
    </source>
</evidence>
<accession>A0A1M6HMB7</accession>
<dbReference type="InterPro" id="IPR016032">
    <property type="entry name" value="Sig_transdc_resp-reg_C-effctor"/>
</dbReference>
<dbReference type="Gene3D" id="1.10.10.10">
    <property type="entry name" value="Winged helix-like DNA-binding domain superfamily/Winged helix DNA-binding domain"/>
    <property type="match status" value="1"/>
</dbReference>
<keyword evidence="1 5" id="KW-0597">Phosphoprotein</keyword>
<feature type="domain" description="Response regulatory" evidence="7">
    <location>
        <begin position="4"/>
        <end position="121"/>
    </location>
</feature>
<keyword evidence="9" id="KW-1185">Reference proteome</keyword>
<dbReference type="InterPro" id="IPR001789">
    <property type="entry name" value="Sig_transdc_resp-reg_receiver"/>
</dbReference>
<dbReference type="STRING" id="570521.SAMN04488508_106358"/>
<dbReference type="Gene3D" id="3.40.50.2300">
    <property type="match status" value="1"/>
</dbReference>
<feature type="domain" description="HTH luxR-type" evidence="6">
    <location>
        <begin position="145"/>
        <end position="210"/>
    </location>
</feature>
<evidence type="ECO:0000256" key="3">
    <source>
        <dbReference type="ARBA" id="ARBA00023125"/>
    </source>
</evidence>
<evidence type="ECO:0000256" key="4">
    <source>
        <dbReference type="ARBA" id="ARBA00023163"/>
    </source>
</evidence>
<dbReference type="InterPro" id="IPR036388">
    <property type="entry name" value="WH-like_DNA-bd_sf"/>
</dbReference>
<evidence type="ECO:0000313" key="9">
    <source>
        <dbReference type="Proteomes" id="UP000184432"/>
    </source>
</evidence>
<dbReference type="PANTHER" id="PTHR43214:SF41">
    <property type="entry name" value="NITRATE_NITRITE RESPONSE REGULATOR PROTEIN NARP"/>
    <property type="match status" value="1"/>
</dbReference>
<evidence type="ECO:0000256" key="2">
    <source>
        <dbReference type="ARBA" id="ARBA00023015"/>
    </source>
</evidence>
<evidence type="ECO:0000313" key="8">
    <source>
        <dbReference type="EMBL" id="SHJ23318.1"/>
    </source>
</evidence>
<dbReference type="RefSeq" id="WP_073317475.1">
    <property type="nucleotide sequence ID" value="NZ_FQYP01000006.1"/>
</dbReference>
<dbReference type="PANTHER" id="PTHR43214">
    <property type="entry name" value="TWO-COMPONENT RESPONSE REGULATOR"/>
    <property type="match status" value="1"/>
</dbReference>
<dbReference type="SUPFAM" id="SSF52172">
    <property type="entry name" value="CheY-like"/>
    <property type="match status" value="1"/>
</dbReference>
<proteinExistence type="predicted"/>
<sequence length="215" mass="24807">MNYNIVIVDDHVLIANALAEIISKFKDFNVIYTCENGKDLQQKINSTIKPDIILLDVSMPEMDGFETAKWLSETYPDILIMALSMQNDDASLIKMIKNGAKGYMLKNIQPLELEVSLQKLIKKRRYFPEWASIKVFESLNDIDNDDKNNIKLSNREIEFLKYSTTEMSYKEMAEKMFCSPRTVENYRDSLFTKLGLKTRVGLAVYAIKNGFSLDE</sequence>
<dbReference type="PROSITE" id="PS50110">
    <property type="entry name" value="RESPONSE_REGULATORY"/>
    <property type="match status" value="1"/>
</dbReference>
<dbReference type="SMART" id="SM00421">
    <property type="entry name" value="HTH_LUXR"/>
    <property type="match status" value="1"/>
</dbReference>
<dbReference type="SMART" id="SM00448">
    <property type="entry name" value="REC"/>
    <property type="match status" value="1"/>
</dbReference>
<dbReference type="InterPro" id="IPR058245">
    <property type="entry name" value="NreC/VraR/RcsB-like_REC"/>
</dbReference>
<protein>
    <submittedName>
        <fullName evidence="8">Two component transcriptional regulator, LuxR family</fullName>
    </submittedName>
</protein>
<keyword evidence="2" id="KW-0805">Transcription regulation</keyword>
<dbReference type="CDD" id="cd17535">
    <property type="entry name" value="REC_NarL-like"/>
    <property type="match status" value="1"/>
</dbReference>
<dbReference type="CDD" id="cd06170">
    <property type="entry name" value="LuxR_C_like"/>
    <property type="match status" value="1"/>
</dbReference>
<dbReference type="InterPro" id="IPR039420">
    <property type="entry name" value="WalR-like"/>
</dbReference>
<dbReference type="EMBL" id="FQYP01000006">
    <property type="protein sequence ID" value="SHJ23318.1"/>
    <property type="molecule type" value="Genomic_DNA"/>
</dbReference>
<keyword evidence="3" id="KW-0238">DNA-binding</keyword>
<dbReference type="GO" id="GO:0006355">
    <property type="term" value="P:regulation of DNA-templated transcription"/>
    <property type="evidence" value="ECO:0007669"/>
    <property type="project" value="InterPro"/>
</dbReference>
<dbReference type="GO" id="GO:0003677">
    <property type="term" value="F:DNA binding"/>
    <property type="evidence" value="ECO:0007669"/>
    <property type="project" value="UniProtKB-KW"/>
</dbReference>
<name>A0A1M6HMB7_9FLAO</name>
<gene>
    <name evidence="8" type="ORF">SAMN04488508_106358</name>
</gene>
<dbReference type="Proteomes" id="UP000184432">
    <property type="component" value="Unassembled WGS sequence"/>
</dbReference>
<organism evidence="8 9">
    <name type="scientific">Aquimarina spongiae</name>
    <dbReference type="NCBI Taxonomy" id="570521"/>
    <lineage>
        <taxon>Bacteria</taxon>
        <taxon>Pseudomonadati</taxon>
        <taxon>Bacteroidota</taxon>
        <taxon>Flavobacteriia</taxon>
        <taxon>Flavobacteriales</taxon>
        <taxon>Flavobacteriaceae</taxon>
        <taxon>Aquimarina</taxon>
    </lineage>
</organism>
<dbReference type="InterPro" id="IPR000792">
    <property type="entry name" value="Tscrpt_reg_LuxR_C"/>
</dbReference>
<evidence type="ECO:0000256" key="1">
    <source>
        <dbReference type="ARBA" id="ARBA00022553"/>
    </source>
</evidence>
<dbReference type="Pfam" id="PF00072">
    <property type="entry name" value="Response_reg"/>
    <property type="match status" value="1"/>
</dbReference>
<dbReference type="SUPFAM" id="SSF46894">
    <property type="entry name" value="C-terminal effector domain of the bipartite response regulators"/>
    <property type="match status" value="1"/>
</dbReference>
<dbReference type="Pfam" id="PF00196">
    <property type="entry name" value="GerE"/>
    <property type="match status" value="1"/>
</dbReference>
<evidence type="ECO:0000259" key="7">
    <source>
        <dbReference type="PROSITE" id="PS50110"/>
    </source>
</evidence>
<reference evidence="9" key="1">
    <citation type="submission" date="2016-11" db="EMBL/GenBank/DDBJ databases">
        <authorList>
            <person name="Varghese N."/>
            <person name="Submissions S."/>
        </authorList>
    </citation>
    <scope>NUCLEOTIDE SEQUENCE [LARGE SCALE GENOMIC DNA]</scope>
    <source>
        <strain evidence="9">DSM 22623</strain>
    </source>
</reference>
<evidence type="ECO:0000256" key="5">
    <source>
        <dbReference type="PROSITE-ProRule" id="PRU00169"/>
    </source>
</evidence>
<dbReference type="OrthoDB" id="9797341at2"/>
<dbReference type="PROSITE" id="PS50043">
    <property type="entry name" value="HTH_LUXR_2"/>
    <property type="match status" value="1"/>
</dbReference>
<feature type="modified residue" description="4-aspartylphosphate" evidence="5">
    <location>
        <position position="56"/>
    </location>
</feature>
<dbReference type="InterPro" id="IPR011006">
    <property type="entry name" value="CheY-like_superfamily"/>
</dbReference>
<dbReference type="AlphaFoldDB" id="A0A1M6HMB7"/>
<dbReference type="GO" id="GO:0000160">
    <property type="term" value="P:phosphorelay signal transduction system"/>
    <property type="evidence" value="ECO:0007669"/>
    <property type="project" value="InterPro"/>
</dbReference>
<keyword evidence="4" id="KW-0804">Transcription</keyword>